<dbReference type="EMBL" id="VICD02000319">
    <property type="protein sequence ID" value="KAB8163591.1"/>
    <property type="molecule type" value="Genomic_DNA"/>
</dbReference>
<dbReference type="Pfam" id="PF04247">
    <property type="entry name" value="SirB"/>
    <property type="match status" value="1"/>
</dbReference>
<dbReference type="AlphaFoldDB" id="A0A507ZVE3"/>
<dbReference type="PANTHER" id="PTHR39594:SF1">
    <property type="entry name" value="PROTEIN YCHQ"/>
    <property type="match status" value="1"/>
</dbReference>
<name>A0A507ZVE3_9GAMM</name>
<sequence length="133" mass="14642">MIEFYPQIRSIHIALALCSGLLFALRGACVIAGMRWPHHPLVRWSSYLIDTALLTAALMLLAILPGTVFANGWLAAKLALLVLYIGLGVCAIRRSLGNRWRLPAYIAALATFALIYTIARAHHPLGILRQLLD</sequence>
<organism evidence="1 2">
    <name type="scientific">Marilutibacter maris</name>
    <dbReference type="NCBI Taxonomy" id="1605891"/>
    <lineage>
        <taxon>Bacteria</taxon>
        <taxon>Pseudomonadati</taxon>
        <taxon>Pseudomonadota</taxon>
        <taxon>Gammaproteobacteria</taxon>
        <taxon>Lysobacterales</taxon>
        <taxon>Lysobacteraceae</taxon>
        <taxon>Marilutibacter</taxon>
    </lineage>
</organism>
<dbReference type="RefSeq" id="WP_141483347.1">
    <property type="nucleotide sequence ID" value="NZ_VICD02000319.1"/>
</dbReference>
<dbReference type="InterPro" id="IPR007360">
    <property type="entry name" value="SirB"/>
</dbReference>
<dbReference type="PANTHER" id="PTHR39594">
    <property type="entry name" value="PROTEIN YCHQ"/>
    <property type="match status" value="1"/>
</dbReference>
<dbReference type="PIRSF" id="PIRSF005610">
    <property type="entry name" value="SirB"/>
    <property type="match status" value="1"/>
</dbReference>
<dbReference type="Proteomes" id="UP000320431">
    <property type="component" value="Unassembled WGS sequence"/>
</dbReference>
<reference evidence="1 2" key="1">
    <citation type="submission" date="2019-10" db="EMBL/GenBank/DDBJ databases">
        <title>Lysobacter alkalisoli sp. nov., isolated from saline-alkaline soil.</title>
        <authorList>
            <person name="Sun J.-Q."/>
        </authorList>
    </citation>
    <scope>NUCLEOTIDE SEQUENCE [LARGE SCALE GENOMIC DNA]</scope>
    <source>
        <strain evidence="1 2">KCTC 42381</strain>
    </source>
</reference>
<evidence type="ECO:0000313" key="1">
    <source>
        <dbReference type="EMBL" id="KAB8163591.1"/>
    </source>
</evidence>
<comment type="caution">
    <text evidence="1">The sequence shown here is derived from an EMBL/GenBank/DDBJ whole genome shotgun (WGS) entry which is preliminary data.</text>
</comment>
<evidence type="ECO:0000313" key="2">
    <source>
        <dbReference type="Proteomes" id="UP000320431"/>
    </source>
</evidence>
<proteinExistence type="predicted"/>
<accession>A0A507ZVE3</accession>
<gene>
    <name evidence="1" type="ORF">FKV24_017825</name>
</gene>
<protein>
    <submittedName>
        <fullName evidence="1">Uncharacterized protein</fullName>
    </submittedName>
</protein>
<dbReference type="GO" id="GO:0005886">
    <property type="term" value="C:plasma membrane"/>
    <property type="evidence" value="ECO:0007669"/>
    <property type="project" value="TreeGrafter"/>
</dbReference>